<dbReference type="STRING" id="491915.Aflv_0419"/>
<dbReference type="GO" id="GO:0004519">
    <property type="term" value="F:endonuclease activity"/>
    <property type="evidence" value="ECO:0007669"/>
    <property type="project" value="UniProtKB-KW"/>
</dbReference>
<evidence type="ECO:0000259" key="1">
    <source>
        <dbReference type="Pfam" id="PF05685"/>
    </source>
</evidence>
<reference evidence="2 3" key="1">
    <citation type="journal article" date="2008" name="Genome Biol.">
        <title>Encapsulated in silica: genome, proteome and physiology of the thermophilic bacterium Anoxybacillus flavithermus WK1.</title>
        <authorList>
            <person name="Saw J.H."/>
            <person name="Mountain B.W."/>
            <person name="Feng L."/>
            <person name="Omelchenko M.V."/>
            <person name="Hou S."/>
            <person name="Saito J.A."/>
            <person name="Stott M.B."/>
            <person name="Li D."/>
            <person name="Zhao G."/>
            <person name="Wu J."/>
            <person name="Galperin M.Y."/>
            <person name="Koonin E.V."/>
            <person name="Makarova K.S."/>
            <person name="Wolf Y.I."/>
            <person name="Rigden D.J."/>
            <person name="Dunfield P.F."/>
            <person name="Wang L."/>
            <person name="Alam M."/>
        </authorList>
    </citation>
    <scope>NUCLEOTIDE SEQUENCE [LARGE SCALE GENOMIC DNA]</scope>
    <source>
        <strain evidence="3">DSM 21510 / WK1</strain>
    </source>
</reference>
<gene>
    <name evidence="2" type="ordered locus">Aflv_0419</name>
</gene>
<dbReference type="InterPro" id="IPR012296">
    <property type="entry name" value="Nuclease_put_TT1808"/>
</dbReference>
<evidence type="ECO:0000313" key="2">
    <source>
        <dbReference type="EMBL" id="ACJ32803.1"/>
    </source>
</evidence>
<dbReference type="Proteomes" id="UP000000742">
    <property type="component" value="Chromosome"/>
</dbReference>
<dbReference type="Gene3D" id="3.90.1570.10">
    <property type="entry name" value="tt1808, chain A"/>
    <property type="match status" value="1"/>
</dbReference>
<organism evidence="2 3">
    <name type="scientific">Anoxybacillus flavithermus (strain DSM 21510 / WK1)</name>
    <dbReference type="NCBI Taxonomy" id="491915"/>
    <lineage>
        <taxon>Bacteria</taxon>
        <taxon>Bacillati</taxon>
        <taxon>Bacillota</taxon>
        <taxon>Bacilli</taxon>
        <taxon>Bacillales</taxon>
        <taxon>Anoxybacillaceae</taxon>
        <taxon>Anoxybacillus</taxon>
    </lineage>
</organism>
<dbReference type="PANTHER" id="PTHR36558:SF1">
    <property type="entry name" value="RESTRICTION ENDONUCLEASE DOMAIN-CONTAINING PROTEIN-RELATED"/>
    <property type="match status" value="1"/>
</dbReference>
<dbReference type="EMBL" id="CP000922">
    <property type="protein sequence ID" value="ACJ32803.1"/>
    <property type="molecule type" value="Genomic_DNA"/>
</dbReference>
<dbReference type="KEGG" id="afl:Aflv_0419"/>
<dbReference type="HOGENOM" id="CLU_076312_0_2_9"/>
<dbReference type="Pfam" id="PF05685">
    <property type="entry name" value="Uma2"/>
    <property type="match status" value="1"/>
</dbReference>
<dbReference type="AlphaFoldDB" id="B7GK47"/>
<dbReference type="eggNOG" id="COG4636">
    <property type="taxonomic scope" value="Bacteria"/>
</dbReference>
<dbReference type="InterPro" id="IPR008538">
    <property type="entry name" value="Uma2"/>
</dbReference>
<evidence type="ECO:0000313" key="3">
    <source>
        <dbReference type="Proteomes" id="UP000000742"/>
    </source>
</evidence>
<protein>
    <submittedName>
        <fullName evidence="2">Endonuclease, Uma2 family (Restriction endonuclease fold)</fullName>
    </submittedName>
</protein>
<accession>B7GK47</accession>
<dbReference type="CDD" id="cd06260">
    <property type="entry name" value="DUF820-like"/>
    <property type="match status" value="1"/>
</dbReference>
<dbReference type="InterPro" id="IPR011335">
    <property type="entry name" value="Restrct_endonuc-II-like"/>
</dbReference>
<dbReference type="SUPFAM" id="SSF52980">
    <property type="entry name" value="Restriction endonuclease-like"/>
    <property type="match status" value="1"/>
</dbReference>
<name>B7GK47_ANOFW</name>
<feature type="domain" description="Putative restriction endonuclease" evidence="1">
    <location>
        <begin position="41"/>
        <end position="192"/>
    </location>
</feature>
<dbReference type="PANTHER" id="PTHR36558">
    <property type="entry name" value="GLR1098 PROTEIN"/>
    <property type="match status" value="1"/>
</dbReference>
<keyword evidence="2" id="KW-0255">Endonuclease</keyword>
<keyword evidence="2" id="KW-0540">Nuclease</keyword>
<sequence length="216" mass="24651">MVECIENGKDGCMREENGCIMEEKKRGMNMSLPRFSHVTYEQYLMMRQDSDERLEYINGVVYMTPSPSIQHQLVSSNLHTIFGNYLKGKTCKVFAAPTDIELVSEKCSERKLVIPDLSIICDPSGFTDTKYIGVPTLIVEILSPSNQAHDLVTKFNLYMEYGVKEYWIVNPMKQAVTVYALNEDGLYEQADIKVSIGIVQSVSFSDLFFNLEEIFH</sequence>
<proteinExistence type="predicted"/>
<keyword evidence="2" id="KW-0378">Hydrolase</keyword>